<gene>
    <name evidence="12" type="primary">dnaG</name>
    <name evidence="16" type="ORF">A2Z23_02210</name>
</gene>
<dbReference type="InterPro" id="IPR030846">
    <property type="entry name" value="DnaG_bac"/>
</dbReference>
<evidence type="ECO:0000256" key="14">
    <source>
        <dbReference type="PIRSR" id="PIRSR002811-1"/>
    </source>
</evidence>
<comment type="catalytic activity">
    <reaction evidence="12">
        <text>ssDNA + n NTP = ssDNA/pppN(pN)n-1 hybrid + (n-1) diphosphate.</text>
        <dbReference type="EC" id="2.7.7.101"/>
    </reaction>
</comment>
<dbReference type="PANTHER" id="PTHR30313:SF2">
    <property type="entry name" value="DNA PRIMASE"/>
    <property type="match status" value="1"/>
</dbReference>
<dbReference type="FunFam" id="3.90.580.10:FF:000001">
    <property type="entry name" value="DNA primase"/>
    <property type="match status" value="1"/>
</dbReference>
<dbReference type="SMART" id="SM00400">
    <property type="entry name" value="ZnF_CHCC"/>
    <property type="match status" value="1"/>
</dbReference>
<evidence type="ECO:0000256" key="13">
    <source>
        <dbReference type="PIRNR" id="PIRNR002811"/>
    </source>
</evidence>
<keyword evidence="6 12" id="KW-0479">Metal-binding</keyword>
<dbReference type="GO" id="GO:0006269">
    <property type="term" value="P:DNA replication, synthesis of primer"/>
    <property type="evidence" value="ECO:0007669"/>
    <property type="project" value="UniProtKB-UniRule"/>
</dbReference>
<sequence>MTDSIEEIKRKIDIVEFISEYLPLKKMGRNFAAKCPFHQETKPSFMISPDRQIFRCFGCEAAGDIFAFLEKKEGLSFPEALEVLAKRAGVTLERFEPRKKSEREKLLTITNWATKLFHHLLTKHGLGKRARAYLEKRGINEKSVVDFGLGYAPKSGELLSKFLESKSFQQADVASSGLLVSRARGGYFDRFRDRIIFPIKDVKGQVAGFSGRLIELGGEKFPETEPKYLNSPETPIFQKGFLLYGLDLAKEAIREKKIAVLVEGEFDVISSHQAQVKNVVAVKGTSLTREQIGLVSRFAENIAICFDTDIAGDAAARRGIELAEQAGMNIKVIQTAGFKDPDEMIKSSAQKWQDAVEKAVPVYDWLIDSALHRFDKTTAEGKKKIGQELLPIFSRISDDLVKAHYLQKLAAKLSLAEEVLWKALTKTSIKNLVFEEVLVEKDKRSDFKRDKLSFLCERFLALLLQGWEFCDRRDFWPQPSDFSPGPLKKIFENIIISPLAKGPKEKKEFELGQFSKALPEDIIPLVDRLILTDLGDVLEDKDKFQAELQKRSKEIREQGLKKELTRLSLAIRESEKEKNKEKLSLLQKEFGQILEELGKISRS</sequence>
<dbReference type="SMART" id="SM00493">
    <property type="entry name" value="TOPRIM"/>
    <property type="match status" value="1"/>
</dbReference>
<keyword evidence="8 12" id="KW-0862">Zinc</keyword>
<dbReference type="CDD" id="cd03364">
    <property type="entry name" value="TOPRIM_DnaG_primases"/>
    <property type="match status" value="1"/>
</dbReference>
<keyword evidence="3 12" id="KW-0808">Transferase</keyword>
<dbReference type="EC" id="2.7.7.101" evidence="12"/>
<dbReference type="SUPFAM" id="SSF56731">
    <property type="entry name" value="DNA primase core"/>
    <property type="match status" value="1"/>
</dbReference>
<dbReference type="Gene3D" id="3.90.980.10">
    <property type="entry name" value="DNA primase, catalytic core, N-terminal domain"/>
    <property type="match status" value="1"/>
</dbReference>
<evidence type="ECO:0000256" key="7">
    <source>
        <dbReference type="ARBA" id="ARBA00022771"/>
    </source>
</evidence>
<keyword evidence="4 12" id="KW-0548">Nucleotidyltransferase</keyword>
<proteinExistence type="inferred from homology"/>
<keyword evidence="10 12" id="KW-0238">DNA-binding</keyword>
<evidence type="ECO:0000256" key="11">
    <source>
        <dbReference type="ARBA" id="ARBA00023163"/>
    </source>
</evidence>
<evidence type="ECO:0000256" key="2">
    <source>
        <dbReference type="ARBA" id="ARBA00022515"/>
    </source>
</evidence>
<reference evidence="16 17" key="1">
    <citation type="journal article" date="2016" name="Nat. Commun.">
        <title>Thousands of microbial genomes shed light on interconnected biogeochemical processes in an aquifer system.</title>
        <authorList>
            <person name="Anantharaman K."/>
            <person name="Brown C.T."/>
            <person name="Hug L.A."/>
            <person name="Sharon I."/>
            <person name="Castelle C.J."/>
            <person name="Probst A.J."/>
            <person name="Thomas B.C."/>
            <person name="Singh A."/>
            <person name="Wilkins M.J."/>
            <person name="Karaoz U."/>
            <person name="Brodie E.L."/>
            <person name="Williams K.H."/>
            <person name="Hubbard S.S."/>
            <person name="Banfield J.F."/>
        </authorList>
    </citation>
    <scope>NUCLEOTIDE SEQUENCE [LARGE SCALE GENOMIC DNA]</scope>
</reference>
<dbReference type="NCBIfam" id="TIGR01391">
    <property type="entry name" value="dnaG"/>
    <property type="match status" value="1"/>
</dbReference>
<evidence type="ECO:0000313" key="16">
    <source>
        <dbReference type="EMBL" id="OGD86598.1"/>
    </source>
</evidence>
<dbReference type="PROSITE" id="PS50880">
    <property type="entry name" value="TOPRIM"/>
    <property type="match status" value="1"/>
</dbReference>
<dbReference type="AlphaFoldDB" id="A0A1F5G422"/>
<feature type="zinc finger region" description="CHC2-type" evidence="12 14">
    <location>
        <begin position="35"/>
        <end position="59"/>
    </location>
</feature>
<keyword evidence="11 12" id="KW-0804">Transcription</keyword>
<evidence type="ECO:0000256" key="12">
    <source>
        <dbReference type="HAMAP-Rule" id="MF_00974"/>
    </source>
</evidence>
<evidence type="ECO:0000259" key="15">
    <source>
        <dbReference type="PROSITE" id="PS50880"/>
    </source>
</evidence>
<comment type="function">
    <text evidence="12 13">RNA polymerase that catalyzes the synthesis of short RNA molecules used as primers for DNA polymerase during DNA replication.</text>
</comment>
<evidence type="ECO:0000256" key="8">
    <source>
        <dbReference type="ARBA" id="ARBA00022833"/>
    </source>
</evidence>
<dbReference type="InterPro" id="IPR006295">
    <property type="entry name" value="DNA_primase_DnaG"/>
</dbReference>
<dbReference type="Proteomes" id="UP000176628">
    <property type="component" value="Unassembled WGS sequence"/>
</dbReference>
<keyword evidence="7 12" id="KW-0863">Zinc-finger</keyword>
<feature type="domain" description="Toprim" evidence="15">
    <location>
        <begin position="257"/>
        <end position="338"/>
    </location>
</feature>
<dbReference type="SUPFAM" id="SSF57783">
    <property type="entry name" value="Zinc beta-ribbon"/>
    <property type="match status" value="1"/>
</dbReference>
<dbReference type="InterPro" id="IPR034151">
    <property type="entry name" value="TOPRIM_DnaG_bac"/>
</dbReference>
<keyword evidence="1 12" id="KW-0240">DNA-directed RNA polymerase</keyword>
<dbReference type="InterPro" id="IPR050219">
    <property type="entry name" value="DnaG_primase"/>
</dbReference>
<dbReference type="Pfam" id="PF01807">
    <property type="entry name" value="Zn_ribbon_DnaG"/>
    <property type="match status" value="1"/>
</dbReference>
<dbReference type="HAMAP" id="MF_00974">
    <property type="entry name" value="DNA_primase_DnaG"/>
    <property type="match status" value="1"/>
</dbReference>
<dbReference type="GO" id="GO:0003899">
    <property type="term" value="F:DNA-directed RNA polymerase activity"/>
    <property type="evidence" value="ECO:0007669"/>
    <property type="project" value="UniProtKB-UniRule"/>
</dbReference>
<evidence type="ECO:0000256" key="1">
    <source>
        <dbReference type="ARBA" id="ARBA00022478"/>
    </source>
</evidence>
<dbReference type="InterPro" id="IPR006171">
    <property type="entry name" value="TOPRIM_dom"/>
</dbReference>
<dbReference type="GO" id="GO:0003677">
    <property type="term" value="F:DNA binding"/>
    <property type="evidence" value="ECO:0007669"/>
    <property type="project" value="UniProtKB-KW"/>
</dbReference>
<keyword evidence="9" id="KW-0460">Magnesium</keyword>
<dbReference type="GO" id="GO:0005737">
    <property type="term" value="C:cytoplasm"/>
    <property type="evidence" value="ECO:0007669"/>
    <property type="project" value="TreeGrafter"/>
</dbReference>
<name>A0A1F5G422_9BACT</name>
<dbReference type="GO" id="GO:0000428">
    <property type="term" value="C:DNA-directed RNA polymerase complex"/>
    <property type="evidence" value="ECO:0007669"/>
    <property type="project" value="UniProtKB-KW"/>
</dbReference>
<dbReference type="InterPro" id="IPR037068">
    <property type="entry name" value="DNA_primase_core_N_sf"/>
</dbReference>
<dbReference type="Pfam" id="PF10410">
    <property type="entry name" value="DnaB_bind"/>
    <property type="match status" value="1"/>
</dbReference>
<keyword evidence="5 12" id="KW-0235">DNA replication</keyword>
<protein>
    <recommendedName>
        <fullName evidence="12 13">DNA primase</fullName>
        <ecNumber evidence="12">2.7.7.101</ecNumber>
    </recommendedName>
</protein>
<evidence type="ECO:0000256" key="6">
    <source>
        <dbReference type="ARBA" id="ARBA00022723"/>
    </source>
</evidence>
<evidence type="ECO:0000256" key="4">
    <source>
        <dbReference type="ARBA" id="ARBA00022695"/>
    </source>
</evidence>
<dbReference type="InterPro" id="IPR013264">
    <property type="entry name" value="DNAG_N"/>
</dbReference>
<comment type="caution">
    <text evidence="16">The sequence shown here is derived from an EMBL/GenBank/DDBJ whole genome shotgun (WGS) entry which is preliminary data.</text>
</comment>
<dbReference type="InterPro" id="IPR002694">
    <property type="entry name" value="Znf_CHC2"/>
</dbReference>
<dbReference type="InterPro" id="IPR036977">
    <property type="entry name" value="DNA_primase_Znf_CHC2"/>
</dbReference>
<comment type="cofactor">
    <cofactor evidence="12 13 14">
        <name>Zn(2+)</name>
        <dbReference type="ChEBI" id="CHEBI:29105"/>
    </cofactor>
    <text evidence="12 13 14">Binds 1 zinc ion per monomer.</text>
</comment>
<accession>A0A1F5G422</accession>
<dbReference type="EMBL" id="MFAV01000015">
    <property type="protein sequence ID" value="OGD86598.1"/>
    <property type="molecule type" value="Genomic_DNA"/>
</dbReference>
<evidence type="ECO:0000256" key="3">
    <source>
        <dbReference type="ARBA" id="ARBA00022679"/>
    </source>
</evidence>
<dbReference type="Pfam" id="PF13155">
    <property type="entry name" value="Toprim_2"/>
    <property type="match status" value="1"/>
</dbReference>
<dbReference type="PIRSF" id="PIRSF002811">
    <property type="entry name" value="DnaG"/>
    <property type="match status" value="1"/>
</dbReference>
<dbReference type="PANTHER" id="PTHR30313">
    <property type="entry name" value="DNA PRIMASE"/>
    <property type="match status" value="1"/>
</dbReference>
<dbReference type="GO" id="GO:1990077">
    <property type="term" value="C:primosome complex"/>
    <property type="evidence" value="ECO:0007669"/>
    <property type="project" value="UniProtKB-KW"/>
</dbReference>
<evidence type="ECO:0000256" key="5">
    <source>
        <dbReference type="ARBA" id="ARBA00022705"/>
    </source>
</evidence>
<dbReference type="Gene3D" id="3.40.1360.10">
    <property type="match status" value="1"/>
</dbReference>
<evidence type="ECO:0000256" key="10">
    <source>
        <dbReference type="ARBA" id="ARBA00023125"/>
    </source>
</evidence>
<dbReference type="Gene3D" id="3.90.580.10">
    <property type="entry name" value="Zinc finger, CHC2-type domain"/>
    <property type="match status" value="1"/>
</dbReference>
<dbReference type="GO" id="GO:0008270">
    <property type="term" value="F:zinc ion binding"/>
    <property type="evidence" value="ECO:0007669"/>
    <property type="project" value="UniProtKB-UniRule"/>
</dbReference>
<organism evidence="16 17">
    <name type="scientific">Candidatus Curtissbacteria bacterium RBG_16_39_7</name>
    <dbReference type="NCBI Taxonomy" id="1797707"/>
    <lineage>
        <taxon>Bacteria</taxon>
        <taxon>Candidatus Curtissiibacteriota</taxon>
    </lineage>
</organism>
<dbReference type="Pfam" id="PF08275">
    <property type="entry name" value="DNAG_N"/>
    <property type="match status" value="1"/>
</dbReference>
<comment type="similarity">
    <text evidence="12 13">Belongs to the DnaG primase family.</text>
</comment>
<dbReference type="InterPro" id="IPR019475">
    <property type="entry name" value="DNA_primase_DnaB-bd"/>
</dbReference>
<keyword evidence="2 12" id="KW-0639">Primosome</keyword>
<comment type="domain">
    <text evidence="12">Contains an N-terminal zinc-binding domain, a central core domain that contains the primase activity, and a C-terminal DnaB-binding domain.</text>
</comment>
<evidence type="ECO:0000313" key="17">
    <source>
        <dbReference type="Proteomes" id="UP000176628"/>
    </source>
</evidence>
<comment type="subunit">
    <text evidence="12">Monomer. Interacts with DnaB.</text>
</comment>
<evidence type="ECO:0000256" key="9">
    <source>
        <dbReference type="ARBA" id="ARBA00022842"/>
    </source>
</evidence>